<protein>
    <submittedName>
        <fullName evidence="2">Uncharacterized protein</fullName>
    </submittedName>
</protein>
<dbReference type="AlphaFoldDB" id="A0A1M7Y9Y4"/>
<keyword evidence="1" id="KW-1133">Transmembrane helix</keyword>
<dbReference type="Proteomes" id="UP000184612">
    <property type="component" value="Unassembled WGS sequence"/>
</dbReference>
<evidence type="ECO:0000313" key="2">
    <source>
        <dbReference type="EMBL" id="SHO49443.1"/>
    </source>
</evidence>
<reference evidence="2 3" key="1">
    <citation type="submission" date="2016-12" db="EMBL/GenBank/DDBJ databases">
        <authorList>
            <person name="Song W.-J."/>
            <person name="Kurnit D.M."/>
        </authorList>
    </citation>
    <scope>NUCLEOTIDE SEQUENCE [LARGE SCALE GENOMIC DNA]</scope>
    <source>
        <strain evidence="2 3">DSM 12503</strain>
    </source>
</reference>
<accession>A0A1M7Y9Y4</accession>
<keyword evidence="1" id="KW-0812">Transmembrane</keyword>
<dbReference type="RefSeq" id="WP_073589007.1">
    <property type="nucleotide sequence ID" value="NZ_FRFD01000006.1"/>
</dbReference>
<evidence type="ECO:0000313" key="3">
    <source>
        <dbReference type="Proteomes" id="UP000184612"/>
    </source>
</evidence>
<dbReference type="EMBL" id="FRFD01000006">
    <property type="protein sequence ID" value="SHO49443.1"/>
    <property type="molecule type" value="Genomic_DNA"/>
</dbReference>
<proteinExistence type="predicted"/>
<name>A0A1M7Y9Y4_9FIRM</name>
<keyword evidence="1" id="KW-0472">Membrane</keyword>
<organism evidence="2 3">
    <name type="scientific">Anaerocolumna xylanovorans DSM 12503</name>
    <dbReference type="NCBI Taxonomy" id="1121345"/>
    <lineage>
        <taxon>Bacteria</taxon>
        <taxon>Bacillati</taxon>
        <taxon>Bacillota</taxon>
        <taxon>Clostridia</taxon>
        <taxon>Lachnospirales</taxon>
        <taxon>Lachnospiraceae</taxon>
        <taxon>Anaerocolumna</taxon>
    </lineage>
</organism>
<feature type="transmembrane region" description="Helical" evidence="1">
    <location>
        <begin position="6"/>
        <end position="25"/>
    </location>
</feature>
<gene>
    <name evidence="2" type="ORF">SAMN02745217_02318</name>
</gene>
<sequence>MKKRWFVRISVIAILLITVIALYNVKYLGEKHIITHVRKMLYIRYDRDFEYIKSLGRDGKKYVYLFTTKDERKINFEVEYWIGALSTPWGGQPLIQTRHVVDNFPKAISAYTVAKSRYSRYDITDITVKEASENISLLIKNAQGYLNEYGASHQRPDLDIMIVFKGREYPMTFSSDNIGIIKERITRKLY</sequence>
<keyword evidence="3" id="KW-1185">Reference proteome</keyword>
<evidence type="ECO:0000256" key="1">
    <source>
        <dbReference type="SAM" id="Phobius"/>
    </source>
</evidence>